<evidence type="ECO:0000256" key="1">
    <source>
        <dbReference type="ARBA" id="ARBA00022737"/>
    </source>
</evidence>
<dbReference type="SMART" id="SM00025">
    <property type="entry name" value="Pumilio"/>
    <property type="match status" value="6"/>
</dbReference>
<dbReference type="PANTHER" id="PTHR13389">
    <property type="entry name" value="PUMILIO HOMOLOG 3"/>
    <property type="match status" value="1"/>
</dbReference>
<dbReference type="Pfam" id="PF22493">
    <property type="entry name" value="PUF_NOP9"/>
    <property type="match status" value="1"/>
</dbReference>
<dbReference type="AlphaFoldDB" id="A0A0V1EFI6"/>
<dbReference type="GO" id="GO:0005730">
    <property type="term" value="C:nucleolus"/>
    <property type="evidence" value="ECO:0007669"/>
    <property type="project" value="TreeGrafter"/>
</dbReference>
<comment type="caution">
    <text evidence="6">The sequence shown here is derived from an EMBL/GenBank/DDBJ whole genome shotgun (WGS) entry which is preliminary data.</text>
</comment>
<evidence type="ECO:0000256" key="4">
    <source>
        <dbReference type="SAM" id="MobiDB-lite"/>
    </source>
</evidence>
<dbReference type="Gene3D" id="1.25.10.10">
    <property type="entry name" value="Leucine-rich Repeat Variant"/>
    <property type="match status" value="1"/>
</dbReference>
<dbReference type="InterPro" id="IPR012959">
    <property type="entry name" value="CPL_dom"/>
</dbReference>
<evidence type="ECO:0000256" key="3">
    <source>
        <dbReference type="PROSITE-ProRule" id="PRU00317"/>
    </source>
</evidence>
<evidence type="ECO:0000313" key="7">
    <source>
        <dbReference type="Proteomes" id="UP000054632"/>
    </source>
</evidence>
<evidence type="ECO:0000256" key="2">
    <source>
        <dbReference type="ARBA" id="ARBA00022884"/>
    </source>
</evidence>
<protein>
    <submittedName>
        <fullName evidence="6">Pumilio domain-containing protein-like protein</fullName>
    </submittedName>
</protein>
<reference evidence="6 7" key="1">
    <citation type="submission" date="2015-01" db="EMBL/GenBank/DDBJ databases">
        <title>Evolution of Trichinella species and genotypes.</title>
        <authorList>
            <person name="Korhonen P.K."/>
            <person name="Edoardo P."/>
            <person name="Giuseppe L.R."/>
            <person name="Gasser R.B."/>
        </authorList>
    </citation>
    <scope>NUCLEOTIDE SEQUENCE [LARGE SCALE GENOMIC DNA]</scope>
    <source>
        <strain evidence="6">ISS13</strain>
    </source>
</reference>
<dbReference type="InterPro" id="IPR011989">
    <property type="entry name" value="ARM-like"/>
</dbReference>
<dbReference type="Pfam" id="PF08144">
    <property type="entry name" value="CPL"/>
    <property type="match status" value="1"/>
</dbReference>
<feature type="repeat" description="Pumilio" evidence="3">
    <location>
        <begin position="129"/>
        <end position="164"/>
    </location>
</feature>
<dbReference type="GO" id="GO:0006417">
    <property type="term" value="P:regulation of translation"/>
    <property type="evidence" value="ECO:0007669"/>
    <property type="project" value="TreeGrafter"/>
</dbReference>
<evidence type="ECO:0000259" key="5">
    <source>
        <dbReference type="PROSITE" id="PS50303"/>
    </source>
</evidence>
<dbReference type="PANTHER" id="PTHR13389:SF0">
    <property type="entry name" value="PUMILIO HOMOLOG 3"/>
    <property type="match status" value="1"/>
</dbReference>
<feature type="region of interest" description="Disordered" evidence="4">
    <location>
        <begin position="1"/>
        <end position="29"/>
    </location>
</feature>
<name>A0A0V1EFI6_TRIPS</name>
<dbReference type="GO" id="GO:0003729">
    <property type="term" value="F:mRNA binding"/>
    <property type="evidence" value="ECO:0007669"/>
    <property type="project" value="TreeGrafter"/>
</dbReference>
<feature type="compositionally biased region" description="Acidic residues" evidence="4">
    <location>
        <begin position="1"/>
        <end position="10"/>
    </location>
</feature>
<dbReference type="InterPro" id="IPR033133">
    <property type="entry name" value="PUM-HD"/>
</dbReference>
<dbReference type="InterPro" id="IPR040059">
    <property type="entry name" value="PUM3"/>
</dbReference>
<organism evidence="6 7">
    <name type="scientific">Trichinella pseudospiralis</name>
    <name type="common">Parasitic roundworm</name>
    <dbReference type="NCBI Taxonomy" id="6337"/>
    <lineage>
        <taxon>Eukaryota</taxon>
        <taxon>Metazoa</taxon>
        <taxon>Ecdysozoa</taxon>
        <taxon>Nematoda</taxon>
        <taxon>Enoplea</taxon>
        <taxon>Dorylaimia</taxon>
        <taxon>Trichinellida</taxon>
        <taxon>Trichinellidae</taxon>
        <taxon>Trichinella</taxon>
    </lineage>
</organism>
<evidence type="ECO:0000313" key="6">
    <source>
        <dbReference type="EMBL" id="KRY72392.1"/>
    </source>
</evidence>
<proteinExistence type="predicted"/>
<dbReference type="SUPFAM" id="SSF48371">
    <property type="entry name" value="ARM repeat"/>
    <property type="match status" value="1"/>
</dbReference>
<dbReference type="PROSITE" id="PS50302">
    <property type="entry name" value="PUM"/>
    <property type="match status" value="1"/>
</dbReference>
<dbReference type="InterPro" id="IPR016024">
    <property type="entry name" value="ARM-type_fold"/>
</dbReference>
<sequence>MSEDSGNDEMLDLKKNPTEETETVQLTRHQKGAKIQALKMNRSERRKQLRQKKLLQKPYHEIIIKAKPIWEKLRRHDTPTEEKKKLAVDLNCLLRGSVKSLAYAHDTVRIIQGLFSMKMKDISASLFDQLKDDVVAMAKSKYARHIVMKMLKYGNTSQRKHIISSFYGHIPELACHTYAADVLQELYITYAKNETRKEMISEFYLSKYKLIKENVPSDLSKVIEENPSAKEVILKNIREYLLSIADKPVLQNPMLHRLLHMYLQNCTDNEKTEMVDCFIDRAIELVHTNDGCNAALDLLWVSTVKDRRKLLKSMRMHVTKMCLQAYSYIFVLAILECVDDRVALEKIVLRVCSKFFFHQYNFQDATLVLIGWVFICIVVFQEIFSNLESISKSKTGIKVLLYLMMSRDRRYIPKGVIDILEKGDYKQHRKKSLSVKVEEIVNLSSKPLLNFVTEHLQELLSSGSTTLLIPAVLEKAVGNKRPAYESICSLLNQSCNDQQAILQNLHLQFLLNKLLINDRRLLSEGKSKSIPFAQVFIERLTVDHLRQYCNEKNTAFVILHLYETGLPAAKTIVKALLKNSTSKNDAMEILQRKIHTD</sequence>
<accession>A0A0V1EFI6</accession>
<gene>
    <name evidence="6" type="ORF">T4A_790</name>
</gene>
<dbReference type="EMBL" id="JYDR01000045">
    <property type="protein sequence ID" value="KRY72392.1"/>
    <property type="molecule type" value="Genomic_DNA"/>
</dbReference>
<feature type="domain" description="PUM-HD" evidence="5">
    <location>
        <begin position="71"/>
        <end position="477"/>
    </location>
</feature>
<dbReference type="PROSITE" id="PS50303">
    <property type="entry name" value="PUM_HD"/>
    <property type="match status" value="1"/>
</dbReference>
<dbReference type="Proteomes" id="UP000054632">
    <property type="component" value="Unassembled WGS sequence"/>
</dbReference>
<dbReference type="InterPro" id="IPR001313">
    <property type="entry name" value="Pumilio_RNA-bd_rpt"/>
</dbReference>
<keyword evidence="2" id="KW-0694">RNA-binding</keyword>
<keyword evidence="1" id="KW-0677">Repeat</keyword>